<evidence type="ECO:0000313" key="3">
    <source>
        <dbReference type="Proteomes" id="UP000320762"/>
    </source>
</evidence>
<dbReference type="AlphaFoldDB" id="A0A550CR56"/>
<dbReference type="Pfam" id="PF12937">
    <property type="entry name" value="F-box-like"/>
    <property type="match status" value="1"/>
</dbReference>
<accession>A0A550CR56</accession>
<dbReference type="InterPro" id="IPR001810">
    <property type="entry name" value="F-box_dom"/>
</dbReference>
<dbReference type="Proteomes" id="UP000320762">
    <property type="component" value="Unassembled WGS sequence"/>
</dbReference>
<dbReference type="STRING" id="97359.A0A550CR56"/>
<dbReference type="InterPro" id="IPR036047">
    <property type="entry name" value="F-box-like_dom_sf"/>
</dbReference>
<dbReference type="OrthoDB" id="3266451at2759"/>
<name>A0A550CR56_9AGAR</name>
<gene>
    <name evidence="2" type="ORF">BD626DRAFT_627660</name>
</gene>
<protein>
    <recommendedName>
        <fullName evidence="1">F-box domain-containing protein</fullName>
    </recommendedName>
</protein>
<dbReference type="SUPFAM" id="SSF81383">
    <property type="entry name" value="F-box domain"/>
    <property type="match status" value="1"/>
</dbReference>
<keyword evidence="3" id="KW-1185">Reference proteome</keyword>
<sequence length="561" mass="61606">MDDYHQTHIYDHYAWSTNSGPSRSDCTSSLRAPDTPSKRNHDAAVAYAFSVLHHASSVLERASLSANLDLYRKNFVPCSAEQAAIVRLSSELSAQVASISDAKGRIFARDDALVALDGDLSALRRQIWRQLALHRSLAAPVRRLPPELLAFIFICFATMYTPPERIGLVKRTVARVCRAWRAVAHSTPQLWTHFSIRELSPLTRAIDPGLAGLSGMLPLFIHHAPLQDILLSRLLMQMKPHSARWRSLALYASAYLYATMPFIDMPRLEEAILAADVPLFKGPPSGMLDFLSGAPNLTRLDLTCVDYDGGEADHPVPVFTLPALRSLTHLSMILPSVRMSAPGILIALHHCRASLTQLVLDVRLVLAGSGDSVELPLLRVLDLGTTAHQVIANITAPRLHEVALRTTVGTDLSPRSLPSSPGPIELDSTATFLACMERMDGLHELHLKEYPYWVALLKDNVVARMVCVDIPTRSPSTDDSVLLPSDNEAVELESADDSASRPLLPSLTAVRIVLGGYGRTWIGTHGALENMLISRRQARVYGTWTVPALKDVEISVERAKP</sequence>
<feature type="domain" description="F-box" evidence="1">
    <location>
        <begin position="142"/>
        <end position="197"/>
    </location>
</feature>
<comment type="caution">
    <text evidence="2">The sequence shown here is derived from an EMBL/GenBank/DDBJ whole genome shotgun (WGS) entry which is preliminary data.</text>
</comment>
<proteinExistence type="predicted"/>
<evidence type="ECO:0000259" key="1">
    <source>
        <dbReference type="Pfam" id="PF12937"/>
    </source>
</evidence>
<reference evidence="2 3" key="1">
    <citation type="journal article" date="2019" name="New Phytol.">
        <title>Comparative genomics reveals unique wood-decay strategies and fruiting body development in the Schizophyllaceae.</title>
        <authorList>
            <person name="Almasi E."/>
            <person name="Sahu N."/>
            <person name="Krizsan K."/>
            <person name="Balint B."/>
            <person name="Kovacs G.M."/>
            <person name="Kiss B."/>
            <person name="Cseklye J."/>
            <person name="Drula E."/>
            <person name="Henrissat B."/>
            <person name="Nagy I."/>
            <person name="Chovatia M."/>
            <person name="Adam C."/>
            <person name="LaButti K."/>
            <person name="Lipzen A."/>
            <person name="Riley R."/>
            <person name="Grigoriev I.V."/>
            <person name="Nagy L.G."/>
        </authorList>
    </citation>
    <scope>NUCLEOTIDE SEQUENCE [LARGE SCALE GENOMIC DNA]</scope>
    <source>
        <strain evidence="2 3">NL-1724</strain>
    </source>
</reference>
<dbReference type="EMBL" id="VDMD01000003">
    <property type="protein sequence ID" value="TRM67268.1"/>
    <property type="molecule type" value="Genomic_DNA"/>
</dbReference>
<dbReference type="Gene3D" id="1.20.1280.50">
    <property type="match status" value="1"/>
</dbReference>
<evidence type="ECO:0000313" key="2">
    <source>
        <dbReference type="EMBL" id="TRM67268.1"/>
    </source>
</evidence>
<organism evidence="2 3">
    <name type="scientific">Schizophyllum amplum</name>
    <dbReference type="NCBI Taxonomy" id="97359"/>
    <lineage>
        <taxon>Eukaryota</taxon>
        <taxon>Fungi</taxon>
        <taxon>Dikarya</taxon>
        <taxon>Basidiomycota</taxon>
        <taxon>Agaricomycotina</taxon>
        <taxon>Agaricomycetes</taxon>
        <taxon>Agaricomycetidae</taxon>
        <taxon>Agaricales</taxon>
        <taxon>Schizophyllaceae</taxon>
        <taxon>Schizophyllum</taxon>
    </lineage>
</organism>